<protein>
    <submittedName>
        <fullName evidence="1">Uncharacterized protein</fullName>
    </submittedName>
</protein>
<evidence type="ECO:0000313" key="1">
    <source>
        <dbReference type="EMBL" id="AAY21147.1"/>
    </source>
</evidence>
<dbReference type="Proteomes" id="UP000000530">
    <property type="component" value="Chromosome"/>
</dbReference>
<dbReference type="EMBL" id="CP000046">
    <property type="protein sequence ID" value="AAY21147.1"/>
    <property type="molecule type" value="Genomic_DNA"/>
</dbReference>
<evidence type="ECO:0000313" key="2">
    <source>
        <dbReference type="Proteomes" id="UP000000530"/>
    </source>
</evidence>
<gene>
    <name evidence="1" type="ordered locus">SACOL0056</name>
</gene>
<accession>A0A0H2X3J8</accession>
<proteinExistence type="predicted"/>
<organism evidence="1 2">
    <name type="scientific">Staphylococcus aureus (strain COL)</name>
    <dbReference type="NCBI Taxonomy" id="93062"/>
    <lineage>
        <taxon>Bacteria</taxon>
        <taxon>Bacillati</taxon>
        <taxon>Bacillota</taxon>
        <taxon>Bacilli</taxon>
        <taxon>Bacillales</taxon>
        <taxon>Staphylococcaceae</taxon>
        <taxon>Staphylococcus</taxon>
    </lineage>
</organism>
<dbReference type="HOGENOM" id="CLU_3258070_0_0_9"/>
<dbReference type="KEGG" id="sac:SACOL0056"/>
<name>A0A0H2X3J8_STAAC</name>
<reference evidence="1 2" key="1">
    <citation type="journal article" date="2005" name="J. Bacteriol.">
        <title>Insights on evolution of virulence and resistance from the complete genome analysis of an early methicillin-resistant Staphylococcus aureus strain and a biofilm-producing methicillin-resistant Staphylococcus epidermidis strain.</title>
        <authorList>
            <person name="Gill S.R."/>
            <person name="Fouts D.E."/>
            <person name="Archer G.L."/>
            <person name="Mongodin E.F."/>
            <person name="Deboy R.T."/>
            <person name="Ravel J."/>
            <person name="Paulsen I.T."/>
            <person name="Kolonay J.F."/>
            <person name="Brinkac L."/>
            <person name="Beanan M."/>
            <person name="Dodson R.J."/>
            <person name="Daugherty S.C."/>
            <person name="Madupu R."/>
            <person name="Angiuoli S.V."/>
            <person name="Durkin A.S."/>
            <person name="Haft D.H."/>
            <person name="Vamathevan J."/>
            <person name="Khouri H."/>
            <person name="Utterback T."/>
            <person name="Lee C."/>
            <person name="Dimitrov G."/>
            <person name="Jiang L."/>
            <person name="Qin H."/>
            <person name="Weidman J."/>
            <person name="Tran K."/>
            <person name="Kang K."/>
            <person name="Hance I.R."/>
            <person name="Nelson K.E."/>
            <person name="Fraser C.M."/>
        </authorList>
    </citation>
    <scope>NUCLEOTIDE SEQUENCE [LARGE SCALE GENOMIC DNA]</scope>
    <source>
        <strain evidence="1 2">COL</strain>
    </source>
</reference>
<dbReference type="AlphaFoldDB" id="A0A0H2X3J8"/>
<sequence length="42" mass="4501">MSSANSNAAVPLAVTKFRSFSVIIQQIYALTTLKKTISLLSS</sequence>